<name>A0A8S3URF6_MYTED</name>
<sequence length="241" mass="28475">MGTRERQYQRVGKSLSVQIQTNGTSERDNIKGSLNFSTNKYKQMAQQEREISKVVGNPLFNKYKQNGTKRETISKEYWTSLCPINTNKWHKQERDNIKEGHWKLWSNKCKTNKTRERDNIKGHWKPLSNKYKQNGTRGRDNISKRSLEILCPINTNKWNKRERQYQRKSLKIPLSNKYKQMAQERETISKGHWKSFCPINKRNVTRGRETISKVIGNSCPINTNQIQERETISKVIGNFVQ</sequence>
<dbReference type="AlphaFoldDB" id="A0A8S3URF6"/>
<dbReference type="EMBL" id="CAJPWZ010002925">
    <property type="protein sequence ID" value="CAG2248175.1"/>
    <property type="molecule type" value="Genomic_DNA"/>
</dbReference>
<evidence type="ECO:0000313" key="1">
    <source>
        <dbReference type="EMBL" id="CAG2248175.1"/>
    </source>
</evidence>
<dbReference type="Proteomes" id="UP000683360">
    <property type="component" value="Unassembled WGS sequence"/>
</dbReference>
<reference evidence="1" key="1">
    <citation type="submission" date="2021-03" db="EMBL/GenBank/DDBJ databases">
        <authorList>
            <person name="Bekaert M."/>
        </authorList>
    </citation>
    <scope>NUCLEOTIDE SEQUENCE</scope>
</reference>
<keyword evidence="2" id="KW-1185">Reference proteome</keyword>
<gene>
    <name evidence="1" type="ORF">MEDL_60035</name>
</gene>
<proteinExistence type="predicted"/>
<evidence type="ECO:0000313" key="2">
    <source>
        <dbReference type="Proteomes" id="UP000683360"/>
    </source>
</evidence>
<comment type="caution">
    <text evidence="1">The sequence shown here is derived from an EMBL/GenBank/DDBJ whole genome shotgun (WGS) entry which is preliminary data.</text>
</comment>
<protein>
    <submittedName>
        <fullName evidence="1">Uncharacterized protein</fullName>
    </submittedName>
</protein>
<organism evidence="1 2">
    <name type="scientific">Mytilus edulis</name>
    <name type="common">Blue mussel</name>
    <dbReference type="NCBI Taxonomy" id="6550"/>
    <lineage>
        <taxon>Eukaryota</taxon>
        <taxon>Metazoa</taxon>
        <taxon>Spiralia</taxon>
        <taxon>Lophotrochozoa</taxon>
        <taxon>Mollusca</taxon>
        <taxon>Bivalvia</taxon>
        <taxon>Autobranchia</taxon>
        <taxon>Pteriomorphia</taxon>
        <taxon>Mytilida</taxon>
        <taxon>Mytiloidea</taxon>
        <taxon>Mytilidae</taxon>
        <taxon>Mytilinae</taxon>
        <taxon>Mytilus</taxon>
    </lineage>
</organism>
<accession>A0A8S3URF6</accession>